<dbReference type="InterPro" id="IPR028362">
    <property type="entry name" value="AlgI"/>
</dbReference>
<name>A0A949NIP2_9FIRM</name>
<evidence type="ECO:0000256" key="4">
    <source>
        <dbReference type="ARBA" id="ARBA00022679"/>
    </source>
</evidence>
<dbReference type="GO" id="GO:0016746">
    <property type="term" value="F:acyltransferase activity"/>
    <property type="evidence" value="ECO:0007669"/>
    <property type="project" value="UniProtKB-KW"/>
</dbReference>
<evidence type="ECO:0000313" key="11">
    <source>
        <dbReference type="EMBL" id="MBU9738450.1"/>
    </source>
</evidence>
<comment type="similarity">
    <text evidence="2 9">Belongs to the membrane-bound acyltransferase family.</text>
</comment>
<feature type="transmembrane region" description="Helical" evidence="10">
    <location>
        <begin position="400"/>
        <end position="421"/>
    </location>
</feature>
<dbReference type="PANTHER" id="PTHR13285:SF23">
    <property type="entry name" value="TEICHOIC ACID D-ALANYLTRANSFERASE"/>
    <property type="match status" value="1"/>
</dbReference>
<dbReference type="PANTHER" id="PTHR13285">
    <property type="entry name" value="ACYLTRANSFERASE"/>
    <property type="match status" value="1"/>
</dbReference>
<dbReference type="Proteomes" id="UP000712157">
    <property type="component" value="Unassembled WGS sequence"/>
</dbReference>
<evidence type="ECO:0000256" key="7">
    <source>
        <dbReference type="ARBA" id="ARBA00023136"/>
    </source>
</evidence>
<keyword evidence="4 9" id="KW-0808">Transferase</keyword>
<comment type="subcellular location">
    <subcellularLocation>
        <location evidence="1">Cell membrane</location>
        <topology evidence="1">Multi-pass membrane protein</topology>
    </subcellularLocation>
</comment>
<evidence type="ECO:0000256" key="3">
    <source>
        <dbReference type="ARBA" id="ARBA00022475"/>
    </source>
</evidence>
<dbReference type="PIRSF" id="PIRSF016636">
    <property type="entry name" value="AlgI_DltB"/>
    <property type="match status" value="1"/>
</dbReference>
<proteinExistence type="inferred from homology"/>
<keyword evidence="3 9" id="KW-1003">Cell membrane</keyword>
<protein>
    <submittedName>
        <fullName evidence="11">MBOAT family protein</fullName>
    </submittedName>
</protein>
<accession>A0A949NIP2</accession>
<feature type="transmembrane region" description="Helical" evidence="10">
    <location>
        <begin position="310"/>
        <end position="339"/>
    </location>
</feature>
<dbReference type="EMBL" id="JAHQCW010000035">
    <property type="protein sequence ID" value="MBU9738450.1"/>
    <property type="molecule type" value="Genomic_DNA"/>
</dbReference>
<dbReference type="GO" id="GO:0042121">
    <property type="term" value="P:alginic acid biosynthetic process"/>
    <property type="evidence" value="ECO:0007669"/>
    <property type="project" value="InterPro"/>
</dbReference>
<keyword evidence="5 10" id="KW-0812">Transmembrane</keyword>
<dbReference type="RefSeq" id="WP_238722605.1">
    <property type="nucleotide sequence ID" value="NZ_JAHQCW010000035.1"/>
</dbReference>
<organism evidence="11 12">
    <name type="scientific">Diplocloster agilis</name>
    <dbReference type="NCBI Taxonomy" id="2850323"/>
    <lineage>
        <taxon>Bacteria</taxon>
        <taxon>Bacillati</taxon>
        <taxon>Bacillota</taxon>
        <taxon>Clostridia</taxon>
        <taxon>Lachnospirales</taxon>
        <taxon>Lachnospiraceae</taxon>
        <taxon>Diplocloster</taxon>
    </lineage>
</organism>
<evidence type="ECO:0000256" key="10">
    <source>
        <dbReference type="SAM" id="Phobius"/>
    </source>
</evidence>
<evidence type="ECO:0000313" key="12">
    <source>
        <dbReference type="Proteomes" id="UP000712157"/>
    </source>
</evidence>
<evidence type="ECO:0000256" key="1">
    <source>
        <dbReference type="ARBA" id="ARBA00004651"/>
    </source>
</evidence>
<feature type="transmembrane region" description="Helical" evidence="10">
    <location>
        <begin position="105"/>
        <end position="127"/>
    </location>
</feature>
<dbReference type="GO" id="GO:0005886">
    <property type="term" value="C:plasma membrane"/>
    <property type="evidence" value="ECO:0007669"/>
    <property type="project" value="UniProtKB-SubCell"/>
</dbReference>
<dbReference type="InterPro" id="IPR024194">
    <property type="entry name" value="Ac/AlaTfrase_AlgI/DltB"/>
</dbReference>
<feature type="transmembrane region" description="Helical" evidence="10">
    <location>
        <begin position="221"/>
        <end position="239"/>
    </location>
</feature>
<keyword evidence="8 9" id="KW-0012">Acyltransferase</keyword>
<evidence type="ECO:0000256" key="2">
    <source>
        <dbReference type="ARBA" id="ARBA00010323"/>
    </source>
</evidence>
<dbReference type="AlphaFoldDB" id="A0A949NIP2"/>
<evidence type="ECO:0000256" key="9">
    <source>
        <dbReference type="PIRNR" id="PIRNR016636"/>
    </source>
</evidence>
<sequence>MIFSSVFFIFTFLPAMLLVYYISPRKFKNFVLLAGSLIFYAWGEPVYIFLMIFSICFNYVCGLDIQRCRGRKAAAVLNLIFAVAVNLFILGFFKYYGFVVENVNGIFGLHIPVEGLALPIGISFYTFQTMSYIIDVYRGVVDAQKNIVDFGLYVSMFPQLIAGPIVKYKDIANQLKERRECFSKFGYGISRFLQGLAKKVLIANTIGSVYQSISNLGLEQLSVLGAWVGILAFTFQIYFDFSGYSDMAIGLGQMFGFEFQENFDHPYEAKGITDFWRRWHISLSTWFREYVYIPLGGNRKGTFRTVRNILIVWLLTGLWHGASWNFVAWGLYYGILLLIEKFVLRKVFDKLPDVFVHVYTMFFVVIGWVLFASPDLGYAGRYLAVMFGQNGAPLTDTAGIYYLLTNAVLFALAAVCSTKAVHRLFQWLMFEGRKGRSKTAVALHILIFVLCIAFLVTETYNPFLYFRF</sequence>
<dbReference type="Pfam" id="PF03062">
    <property type="entry name" value="MBOAT"/>
    <property type="match status" value="1"/>
</dbReference>
<feature type="transmembrane region" description="Helical" evidence="10">
    <location>
        <begin position="73"/>
        <end position="93"/>
    </location>
</feature>
<keyword evidence="7 9" id="KW-0472">Membrane</keyword>
<keyword evidence="6 10" id="KW-1133">Transmembrane helix</keyword>
<keyword evidence="12" id="KW-1185">Reference proteome</keyword>
<gene>
    <name evidence="11" type="ORF">KTH89_18055</name>
</gene>
<evidence type="ECO:0000256" key="6">
    <source>
        <dbReference type="ARBA" id="ARBA00022989"/>
    </source>
</evidence>
<feature type="transmembrane region" description="Helical" evidence="10">
    <location>
        <begin position="7"/>
        <end position="24"/>
    </location>
</feature>
<dbReference type="InterPro" id="IPR051085">
    <property type="entry name" value="MB_O-acyltransferase"/>
</dbReference>
<feature type="transmembrane region" description="Helical" evidence="10">
    <location>
        <begin position="30"/>
        <end position="61"/>
    </location>
</feature>
<feature type="transmembrane region" description="Helical" evidence="10">
    <location>
        <begin position="441"/>
        <end position="460"/>
    </location>
</feature>
<dbReference type="InterPro" id="IPR004299">
    <property type="entry name" value="MBOAT_fam"/>
</dbReference>
<feature type="transmembrane region" description="Helical" evidence="10">
    <location>
        <begin position="351"/>
        <end position="371"/>
    </location>
</feature>
<evidence type="ECO:0000256" key="8">
    <source>
        <dbReference type="ARBA" id="ARBA00023315"/>
    </source>
</evidence>
<comment type="caution">
    <text evidence="11">The sequence shown here is derived from an EMBL/GenBank/DDBJ whole genome shotgun (WGS) entry which is preliminary data.</text>
</comment>
<evidence type="ECO:0000256" key="5">
    <source>
        <dbReference type="ARBA" id="ARBA00022692"/>
    </source>
</evidence>
<dbReference type="PIRSF" id="PIRSF500217">
    <property type="entry name" value="AlgI"/>
    <property type="match status" value="1"/>
</dbReference>
<reference evidence="11" key="1">
    <citation type="submission" date="2021-06" db="EMBL/GenBank/DDBJ databases">
        <title>Description of novel taxa of the family Lachnospiraceae.</title>
        <authorList>
            <person name="Chaplin A.V."/>
            <person name="Sokolova S.R."/>
            <person name="Pikina A.P."/>
            <person name="Korzhanova M."/>
            <person name="Belova V."/>
            <person name="Korostin D."/>
            <person name="Efimov B.A."/>
        </authorList>
    </citation>
    <scope>NUCLEOTIDE SEQUENCE</scope>
    <source>
        <strain evidence="11">ASD5720</strain>
    </source>
</reference>